<proteinExistence type="inferred from homology"/>
<dbReference type="InterPro" id="IPR009038">
    <property type="entry name" value="GOLD_dom"/>
</dbReference>
<name>A0A1Y1JRA2_PLAGO</name>
<keyword evidence="3 7" id="KW-0812">Transmembrane</keyword>
<protein>
    <submittedName>
        <fullName evidence="11">Cop-coated vesicle membrane protein p24</fullName>
    </submittedName>
</protein>
<evidence type="ECO:0000256" key="1">
    <source>
        <dbReference type="ARBA" id="ARBA00004479"/>
    </source>
</evidence>
<dbReference type="EMBL" id="BDQF01000015">
    <property type="protein sequence ID" value="GAW83352.1"/>
    <property type="molecule type" value="Genomic_DNA"/>
</dbReference>
<dbReference type="SMART" id="SM01190">
    <property type="entry name" value="EMP24_GP25L"/>
    <property type="match status" value="1"/>
</dbReference>
<evidence type="ECO:0000313" key="11">
    <source>
        <dbReference type="EMBL" id="GAW83352.1"/>
    </source>
</evidence>
<evidence type="ECO:0000256" key="9">
    <source>
        <dbReference type="SAM" id="SignalP"/>
    </source>
</evidence>
<dbReference type="InterPro" id="IPR015720">
    <property type="entry name" value="Emp24-like"/>
</dbReference>
<gene>
    <name evidence="11" type="ORF">PGO_141460</name>
</gene>
<evidence type="ECO:0000256" key="2">
    <source>
        <dbReference type="ARBA" id="ARBA00007104"/>
    </source>
</evidence>
<dbReference type="RefSeq" id="XP_028545941.1">
    <property type="nucleotide sequence ID" value="XM_028690140.1"/>
</dbReference>
<dbReference type="OrthoDB" id="62956at2759"/>
<dbReference type="PANTHER" id="PTHR22811">
    <property type="entry name" value="TRANSMEMBRANE EMP24 DOMAIN-CONTAINING PROTEIN"/>
    <property type="match status" value="1"/>
</dbReference>
<accession>A0A1Y1JRA2</accession>
<dbReference type="GeneID" id="39750095"/>
<keyword evidence="4 9" id="KW-0732">Signal</keyword>
<keyword evidence="12" id="KW-1185">Reference proteome</keyword>
<evidence type="ECO:0000256" key="8">
    <source>
        <dbReference type="SAM" id="Phobius"/>
    </source>
</evidence>
<comment type="subcellular location">
    <subcellularLocation>
        <location evidence="1 7">Membrane</location>
        <topology evidence="1 7">Single-pass type I membrane protein</topology>
    </subcellularLocation>
</comment>
<dbReference type="Proteomes" id="UP000195521">
    <property type="component" value="Unassembled WGS sequence"/>
</dbReference>
<reference evidence="12" key="1">
    <citation type="submission" date="2017-04" db="EMBL/GenBank/DDBJ databases">
        <title>Plasmodium gonderi genome.</title>
        <authorList>
            <person name="Arisue N."/>
            <person name="Honma H."/>
            <person name="Kawai S."/>
            <person name="Tougan T."/>
            <person name="Tanabe K."/>
            <person name="Horii T."/>
        </authorList>
    </citation>
    <scope>NUCLEOTIDE SEQUENCE [LARGE SCALE GENOMIC DNA]</scope>
    <source>
        <strain evidence="12">ATCC 30045</strain>
    </source>
</reference>
<organism evidence="11 12">
    <name type="scientific">Plasmodium gonderi</name>
    <dbReference type="NCBI Taxonomy" id="77519"/>
    <lineage>
        <taxon>Eukaryota</taxon>
        <taxon>Sar</taxon>
        <taxon>Alveolata</taxon>
        <taxon>Apicomplexa</taxon>
        <taxon>Aconoidasida</taxon>
        <taxon>Haemosporida</taxon>
        <taxon>Plasmodiidae</taxon>
        <taxon>Plasmodium</taxon>
        <taxon>Plasmodium (Plasmodium)</taxon>
    </lineage>
</organism>
<feature type="chain" id="PRO_5013005363" evidence="9">
    <location>
        <begin position="24"/>
        <end position="205"/>
    </location>
</feature>
<dbReference type="GO" id="GO:0016020">
    <property type="term" value="C:membrane"/>
    <property type="evidence" value="ECO:0007669"/>
    <property type="project" value="UniProtKB-SubCell"/>
</dbReference>
<dbReference type="AlphaFoldDB" id="A0A1Y1JRA2"/>
<keyword evidence="6 8" id="KW-0472">Membrane</keyword>
<evidence type="ECO:0000256" key="7">
    <source>
        <dbReference type="RuleBase" id="RU003827"/>
    </source>
</evidence>
<feature type="domain" description="GOLD" evidence="10">
    <location>
        <begin position="33"/>
        <end position="114"/>
    </location>
</feature>
<comment type="similarity">
    <text evidence="2 7">Belongs to the EMP24/GP25L family.</text>
</comment>
<feature type="transmembrane region" description="Helical" evidence="8">
    <location>
        <begin position="173"/>
        <end position="195"/>
    </location>
</feature>
<sequence length="205" mass="24024">MVFTKSSAFVLLILVLLSHVARCTHFIIAPLEKDCLHFRVEKNNVVVGSYEIIDKKASCSIYIVNRNDKKKEKIFKSENVQDKFEIKVAKPGIYSFCYANQKNVEITIMFTLRVKESHDISDEELGTVDDVKKINSHASQLHEQFFEVFEEQEKMMETTDLYKQFNEKMNSKLILWSEVQIVLLIILTIIHIYYIKSFFEIKTIV</sequence>
<comment type="caution">
    <text evidence="11">The sequence shown here is derived from an EMBL/GenBank/DDBJ whole genome shotgun (WGS) entry which is preliminary data.</text>
</comment>
<evidence type="ECO:0000313" key="12">
    <source>
        <dbReference type="Proteomes" id="UP000195521"/>
    </source>
</evidence>
<evidence type="ECO:0000256" key="5">
    <source>
        <dbReference type="ARBA" id="ARBA00022989"/>
    </source>
</evidence>
<dbReference type="OMA" id="QEKMMET"/>
<evidence type="ECO:0000256" key="4">
    <source>
        <dbReference type="ARBA" id="ARBA00022729"/>
    </source>
</evidence>
<evidence type="ECO:0000256" key="3">
    <source>
        <dbReference type="ARBA" id="ARBA00022692"/>
    </source>
</evidence>
<dbReference type="PROSITE" id="PS50866">
    <property type="entry name" value="GOLD"/>
    <property type="match status" value="1"/>
</dbReference>
<feature type="signal peptide" evidence="9">
    <location>
        <begin position="1"/>
        <end position="23"/>
    </location>
</feature>
<keyword evidence="5 8" id="KW-1133">Transmembrane helix</keyword>
<evidence type="ECO:0000259" key="10">
    <source>
        <dbReference type="PROSITE" id="PS50866"/>
    </source>
</evidence>
<dbReference type="Pfam" id="PF01105">
    <property type="entry name" value="EMP24_GP25L"/>
    <property type="match status" value="1"/>
</dbReference>
<evidence type="ECO:0000256" key="6">
    <source>
        <dbReference type="ARBA" id="ARBA00023136"/>
    </source>
</evidence>